<organism evidence="1 2">
    <name type="scientific">Massariosphaeria phaeospora</name>
    <dbReference type="NCBI Taxonomy" id="100035"/>
    <lineage>
        <taxon>Eukaryota</taxon>
        <taxon>Fungi</taxon>
        <taxon>Dikarya</taxon>
        <taxon>Ascomycota</taxon>
        <taxon>Pezizomycotina</taxon>
        <taxon>Dothideomycetes</taxon>
        <taxon>Pleosporomycetidae</taxon>
        <taxon>Pleosporales</taxon>
        <taxon>Pleosporales incertae sedis</taxon>
        <taxon>Massariosphaeria</taxon>
    </lineage>
</organism>
<comment type="caution">
    <text evidence="1">The sequence shown here is derived from an EMBL/GenBank/DDBJ whole genome shotgun (WGS) entry which is preliminary data.</text>
</comment>
<proteinExistence type="predicted"/>
<protein>
    <submittedName>
        <fullName evidence="1">Uncharacterized protein</fullName>
    </submittedName>
</protein>
<dbReference type="AlphaFoldDB" id="A0A7C8MF44"/>
<dbReference type="Proteomes" id="UP000481861">
    <property type="component" value="Unassembled WGS sequence"/>
</dbReference>
<name>A0A7C8MF44_9PLEO</name>
<keyword evidence="2" id="KW-1185">Reference proteome</keyword>
<dbReference type="EMBL" id="JAADJZ010000032">
    <property type="protein sequence ID" value="KAF2865585.1"/>
    <property type="molecule type" value="Genomic_DNA"/>
</dbReference>
<sequence length="161" mass="18098">MPKAPKIRSDNRRKRIGIQYNKDFFNITISARDTSDQILTQIRAALNTSQPLIFTNANSIPVRMNYTELKAKSIIWAFHGAPPAPATFNAGNKLQAIVARWDLQSTEDIFPADIAPRENKTSVRKARMDEVTPVLEPAAWSRSFVKALDNVSFRVPRSALC</sequence>
<gene>
    <name evidence="1" type="ORF">BDV95DRAFT_599567</name>
</gene>
<accession>A0A7C8MF44</accession>
<evidence type="ECO:0000313" key="1">
    <source>
        <dbReference type="EMBL" id="KAF2865585.1"/>
    </source>
</evidence>
<evidence type="ECO:0000313" key="2">
    <source>
        <dbReference type="Proteomes" id="UP000481861"/>
    </source>
</evidence>
<reference evidence="1 2" key="1">
    <citation type="submission" date="2020-01" db="EMBL/GenBank/DDBJ databases">
        <authorList>
            <consortium name="DOE Joint Genome Institute"/>
            <person name="Haridas S."/>
            <person name="Albert R."/>
            <person name="Binder M."/>
            <person name="Bloem J."/>
            <person name="Labutti K."/>
            <person name="Salamov A."/>
            <person name="Andreopoulos B."/>
            <person name="Baker S.E."/>
            <person name="Barry K."/>
            <person name="Bills G."/>
            <person name="Bluhm B.H."/>
            <person name="Cannon C."/>
            <person name="Castanera R."/>
            <person name="Culley D.E."/>
            <person name="Daum C."/>
            <person name="Ezra D."/>
            <person name="Gonzalez J.B."/>
            <person name="Henrissat B."/>
            <person name="Kuo A."/>
            <person name="Liang C."/>
            <person name="Lipzen A."/>
            <person name="Lutzoni F."/>
            <person name="Magnuson J."/>
            <person name="Mondo S."/>
            <person name="Nolan M."/>
            <person name="Ohm R."/>
            <person name="Pangilinan J."/>
            <person name="Park H.-J.H."/>
            <person name="Ramirez L."/>
            <person name="Alfaro M."/>
            <person name="Sun H."/>
            <person name="Tritt A."/>
            <person name="Yoshinaga Y."/>
            <person name="Zwiers L.-H.L."/>
            <person name="Turgeon B.G."/>
            <person name="Goodwin S.B."/>
            <person name="Spatafora J.W."/>
            <person name="Crous P.W."/>
            <person name="Grigoriev I.V."/>
        </authorList>
    </citation>
    <scope>NUCLEOTIDE SEQUENCE [LARGE SCALE GENOMIC DNA]</scope>
    <source>
        <strain evidence="1 2">CBS 611.86</strain>
    </source>
</reference>